<keyword evidence="4" id="KW-0547">Nucleotide-binding</keyword>
<dbReference type="GO" id="GO:0005886">
    <property type="term" value="C:plasma membrane"/>
    <property type="evidence" value="ECO:0007669"/>
    <property type="project" value="UniProtKB-SubCell"/>
</dbReference>
<dbReference type="PANTHER" id="PTHR46149">
    <property type="entry name" value="MIP08469P"/>
    <property type="match status" value="1"/>
</dbReference>
<keyword evidence="9" id="KW-1185">Reference proteome</keyword>
<evidence type="ECO:0000256" key="3">
    <source>
        <dbReference type="ARBA" id="ARBA00022481"/>
    </source>
</evidence>
<sequence length="195" mass="21488">MTHDRGLPQKAPHRRRTRVKSLDASSERDFPAKRRLSILTVPAVVCGNRWDLEGRGREPVTRKWGQEIIGETCRSSKPRPKDGSGLDGLFRALATLGGLPDETGPSRHPRSYHPRLPVAVHQPARQEESRTPRDSARPAPPWTPGATPGFTPATCGWCLDQAPTQQTEVSGSVVVGLLDKPIIVVCNVSYMRSYL</sequence>
<dbReference type="InterPro" id="IPR052236">
    <property type="entry name" value="Small_GTPase_RasD"/>
</dbReference>
<evidence type="ECO:0000256" key="1">
    <source>
        <dbReference type="ARBA" id="ARBA00004193"/>
    </source>
</evidence>
<keyword evidence="6" id="KW-0449">Lipoprotein</keyword>
<accession>A0AAD3QZF6</accession>
<keyword evidence="5" id="KW-0472">Membrane</keyword>
<dbReference type="GO" id="GO:0005525">
    <property type="term" value="F:GTP binding"/>
    <property type="evidence" value="ECO:0007669"/>
    <property type="project" value="UniProtKB-KW"/>
</dbReference>
<feature type="region of interest" description="Disordered" evidence="7">
    <location>
        <begin position="69"/>
        <end position="88"/>
    </location>
</feature>
<evidence type="ECO:0000256" key="7">
    <source>
        <dbReference type="SAM" id="MobiDB-lite"/>
    </source>
</evidence>
<keyword evidence="2" id="KW-1003">Cell membrane</keyword>
<feature type="compositionally biased region" description="Basic and acidic residues" evidence="7">
    <location>
        <begin position="124"/>
        <end position="136"/>
    </location>
</feature>
<dbReference type="GO" id="GO:0007165">
    <property type="term" value="P:signal transduction"/>
    <property type="evidence" value="ECO:0007669"/>
    <property type="project" value="TreeGrafter"/>
</dbReference>
<dbReference type="PANTHER" id="PTHR46149:SF2">
    <property type="entry name" value="GTP-BINDING PROTEIN RHES"/>
    <property type="match status" value="1"/>
</dbReference>
<feature type="region of interest" description="Disordered" evidence="7">
    <location>
        <begin position="1"/>
        <end position="29"/>
    </location>
</feature>
<dbReference type="AlphaFoldDB" id="A0AAD3QZF6"/>
<reference evidence="8" key="1">
    <citation type="submission" date="2022-08" db="EMBL/GenBank/DDBJ databases">
        <title>Genome sequencing of akame (Lates japonicus).</title>
        <authorList>
            <person name="Hashiguchi Y."/>
            <person name="Takahashi H."/>
        </authorList>
    </citation>
    <scope>NUCLEOTIDE SEQUENCE</scope>
    <source>
        <strain evidence="8">Kochi</strain>
    </source>
</reference>
<gene>
    <name evidence="8" type="ORF">AKAME5_000309100</name>
</gene>
<keyword evidence="3" id="KW-0488">Methylation</keyword>
<evidence type="ECO:0000313" key="8">
    <source>
        <dbReference type="EMBL" id="GLD49275.1"/>
    </source>
</evidence>
<feature type="region of interest" description="Disordered" evidence="7">
    <location>
        <begin position="96"/>
        <end position="147"/>
    </location>
</feature>
<comment type="subcellular location">
    <subcellularLocation>
        <location evidence="1">Cell membrane</location>
        <topology evidence="1">Lipid-anchor</topology>
    </subcellularLocation>
</comment>
<evidence type="ECO:0000256" key="4">
    <source>
        <dbReference type="ARBA" id="ARBA00023134"/>
    </source>
</evidence>
<evidence type="ECO:0000256" key="2">
    <source>
        <dbReference type="ARBA" id="ARBA00022475"/>
    </source>
</evidence>
<evidence type="ECO:0000256" key="6">
    <source>
        <dbReference type="ARBA" id="ARBA00023288"/>
    </source>
</evidence>
<dbReference type="GO" id="GO:0031681">
    <property type="term" value="F:G-protein beta-subunit binding"/>
    <property type="evidence" value="ECO:0007669"/>
    <property type="project" value="TreeGrafter"/>
</dbReference>
<name>A0AAD3QZF6_LATJO</name>
<comment type="caution">
    <text evidence="8">The sequence shown here is derived from an EMBL/GenBank/DDBJ whole genome shotgun (WGS) entry which is preliminary data.</text>
</comment>
<keyword evidence="4" id="KW-0342">GTP-binding</keyword>
<protein>
    <submittedName>
        <fullName evidence="8">Dexamethasone-induced Ras-related protein 1-like protein</fullName>
    </submittedName>
</protein>
<organism evidence="8 9">
    <name type="scientific">Lates japonicus</name>
    <name type="common">Japanese lates</name>
    <dbReference type="NCBI Taxonomy" id="270547"/>
    <lineage>
        <taxon>Eukaryota</taxon>
        <taxon>Metazoa</taxon>
        <taxon>Chordata</taxon>
        <taxon>Craniata</taxon>
        <taxon>Vertebrata</taxon>
        <taxon>Euteleostomi</taxon>
        <taxon>Actinopterygii</taxon>
        <taxon>Neopterygii</taxon>
        <taxon>Teleostei</taxon>
        <taxon>Neoteleostei</taxon>
        <taxon>Acanthomorphata</taxon>
        <taxon>Carangaria</taxon>
        <taxon>Carangaria incertae sedis</taxon>
        <taxon>Centropomidae</taxon>
        <taxon>Lates</taxon>
    </lineage>
</organism>
<evidence type="ECO:0000256" key="5">
    <source>
        <dbReference type="ARBA" id="ARBA00023136"/>
    </source>
</evidence>
<dbReference type="EMBL" id="BRZM01000007">
    <property type="protein sequence ID" value="GLD49275.1"/>
    <property type="molecule type" value="Genomic_DNA"/>
</dbReference>
<evidence type="ECO:0000313" key="9">
    <source>
        <dbReference type="Proteomes" id="UP001279410"/>
    </source>
</evidence>
<dbReference type="Proteomes" id="UP001279410">
    <property type="component" value="Unassembled WGS sequence"/>
</dbReference>
<proteinExistence type="predicted"/>